<evidence type="ECO:0000313" key="11">
    <source>
        <dbReference type="Proteomes" id="UP000595101"/>
    </source>
</evidence>
<dbReference type="InterPro" id="IPR038536">
    <property type="entry name" value="Alkyl/aryl-sulf_dimr_sf"/>
</dbReference>
<accession>A0A0T6UZ58</accession>
<evidence type="ECO:0000256" key="2">
    <source>
        <dbReference type="ARBA" id="ARBA00022723"/>
    </source>
</evidence>
<evidence type="ECO:0000256" key="8">
    <source>
        <dbReference type="ARBA" id="ARBA00075789"/>
    </source>
</evidence>
<evidence type="ECO:0000313" key="10">
    <source>
        <dbReference type="EMBL" id="QPR56486.1"/>
    </source>
</evidence>
<evidence type="ECO:0000259" key="9">
    <source>
        <dbReference type="SMART" id="SM00849"/>
    </source>
</evidence>
<evidence type="ECO:0000256" key="3">
    <source>
        <dbReference type="ARBA" id="ARBA00022801"/>
    </source>
</evidence>
<dbReference type="InterPro" id="IPR052195">
    <property type="entry name" value="Bact_Alkyl/Aryl-Sulfatase"/>
</dbReference>
<dbReference type="SUPFAM" id="SSF56281">
    <property type="entry name" value="Metallo-hydrolase/oxidoreductase"/>
    <property type="match status" value="1"/>
</dbReference>
<keyword evidence="3 10" id="KW-0378">Hydrolase</keyword>
<dbReference type="SMART" id="SM00849">
    <property type="entry name" value="Lactamase_B"/>
    <property type="match status" value="1"/>
</dbReference>
<dbReference type="FunFam" id="3.60.15.30:FF:000001">
    <property type="entry name" value="Alkyl/aryl-sulfatase BDS1"/>
    <property type="match status" value="1"/>
</dbReference>
<dbReference type="InterPro" id="IPR001279">
    <property type="entry name" value="Metallo-B-lactamas"/>
</dbReference>
<keyword evidence="4" id="KW-0862">Zinc</keyword>
<gene>
    <name evidence="10" type="ORF">I6G90_08865</name>
</gene>
<dbReference type="FunFam" id="1.25.40.880:FF:000001">
    <property type="entry name" value="SDS hydrolase SdsA1"/>
    <property type="match status" value="1"/>
</dbReference>
<dbReference type="Proteomes" id="UP000595101">
    <property type="component" value="Chromosome"/>
</dbReference>
<dbReference type="InterPro" id="IPR036866">
    <property type="entry name" value="RibonucZ/Hydroxyglut_hydro"/>
</dbReference>
<dbReference type="GO" id="GO:0018909">
    <property type="term" value="P:dodecyl sulfate metabolic process"/>
    <property type="evidence" value="ECO:0007669"/>
    <property type="project" value="InterPro"/>
</dbReference>
<dbReference type="PANTHER" id="PTHR43223">
    <property type="entry name" value="ALKYL/ARYL-SULFATASE"/>
    <property type="match status" value="1"/>
</dbReference>
<dbReference type="EC" id="3.1.6.21" evidence="6"/>
<dbReference type="GO" id="GO:0018741">
    <property type="term" value="F:linear primary-alkylsulfatase activity"/>
    <property type="evidence" value="ECO:0007669"/>
    <property type="project" value="UniProtKB-EC"/>
</dbReference>
<comment type="similarity">
    <text evidence="5">Belongs to the metallo-beta-lactamase superfamily. Type III sulfatase family.</text>
</comment>
<evidence type="ECO:0000256" key="4">
    <source>
        <dbReference type="ARBA" id="ARBA00022833"/>
    </source>
</evidence>
<dbReference type="EMBL" id="CP065745">
    <property type="protein sequence ID" value="QPR56486.1"/>
    <property type="molecule type" value="Genomic_DNA"/>
</dbReference>
<comment type="cofactor">
    <cofactor evidence="1">
        <name>Zn(2+)</name>
        <dbReference type="ChEBI" id="CHEBI:29105"/>
    </cofactor>
</comment>
<dbReference type="PANTHER" id="PTHR43223:SF1">
    <property type="entry name" value="ALKYL_ARYL-SULFATASE BDS1"/>
    <property type="match status" value="1"/>
</dbReference>
<dbReference type="SUPFAM" id="SSF55718">
    <property type="entry name" value="SCP-like"/>
    <property type="match status" value="1"/>
</dbReference>
<reference evidence="10 11" key="1">
    <citation type="submission" date="2020-12" db="EMBL/GenBank/DDBJ databases">
        <title>FDA dAtabase for Regulatory Grade micrObial Sequences (FDA-ARGOS): Supporting development and validation of Infectious Disease Dx tests.</title>
        <authorList>
            <person name="Sproer C."/>
            <person name="Gronow S."/>
            <person name="Severitt S."/>
            <person name="Schroder I."/>
            <person name="Tallon L."/>
            <person name="Sadzewicz L."/>
            <person name="Zhao X."/>
            <person name="Boylan J."/>
            <person name="Ott S."/>
            <person name="Bowen H."/>
            <person name="Vavikolanu K."/>
            <person name="Mehta A."/>
            <person name="Aluvathingal J."/>
            <person name="Nadendla S."/>
            <person name="Lowell S."/>
            <person name="Myers T."/>
            <person name="Yan Y."/>
            <person name="Sichtig H."/>
        </authorList>
    </citation>
    <scope>NUCLEOTIDE SEQUENCE [LARGE SCALE GENOMIC DNA]</scope>
    <source>
        <strain evidence="10 11">FDAARGOS_933</strain>
    </source>
</reference>
<dbReference type="InterPro" id="IPR029228">
    <property type="entry name" value="Alkyl_sulf_dimr"/>
</dbReference>
<dbReference type="GO" id="GO:0046983">
    <property type="term" value="F:protein dimerization activity"/>
    <property type="evidence" value="ECO:0007669"/>
    <property type="project" value="InterPro"/>
</dbReference>
<protein>
    <recommendedName>
        <fullName evidence="7">Linear primary-alkylsulfatase</fullName>
        <ecNumber evidence="6">3.1.6.21</ecNumber>
    </recommendedName>
    <alternativeName>
        <fullName evidence="8">Type III linear primary-alkylsulfatase</fullName>
    </alternativeName>
</protein>
<proteinExistence type="inferred from homology"/>
<dbReference type="KEGG" id="aall:I6G90_08865"/>
<evidence type="ECO:0000256" key="1">
    <source>
        <dbReference type="ARBA" id="ARBA00001947"/>
    </source>
</evidence>
<evidence type="ECO:0000256" key="6">
    <source>
        <dbReference type="ARBA" id="ARBA00066568"/>
    </source>
</evidence>
<sequence length="665" mass="74292">MKPRLSTPTIFSLLLCGALLVQPDLVQSAKAAIDPKPASEFTIKANQQVLTTLPFNDKQDFEDAKRGFIAKPETLTIKDDKGNVVWDLEQYKTYIGLDKVAPDTVNPSLWRNAQLNMQYGLFKVTDKIYQIRGFDLSNITFIEGNKGWVVFDPLISPQTAKAALAFINKTQGERPVTAVVYSHSHVDHYGGAAGLFNSLDEVKKNGVEIIAPEGFTEHAVSENVIAGNAMARRAVYMYGALLPRNPQGGVNGGLGQTTSTGVPSLLLPTRFIAKTGETLTVDGVKMVFQMTPGTEAPAEMNTWFPDSKALWMAENTTNTMHNILTLRGAQVRDALKWASFLNETIETWGDQAEVKFQSHHWPRWGNTNIVDYFKKQRDLYKYIHDQSVRLMNMGYTGEEISEQITLPPELNNFWPNRGYYGTLRHNSRAVYQRYMGWYSGNPSDLDNLPPEMVGPKYIEFMGGEQEVLKKAKASFDKGEYRWVAEVLKHLVFANPNNTEGKLLLADALEQLGYQAESGPWRSVYLQGAYELRNGVPNVGGTVTASPDTIRAMSPSMLFDYLSVRINPEKAAGKKMVINIAFTDIGEKHTLSLENSVLNHTARYAAKPDVTITLSKKTLDDIQLGQGTMEQKIANGEIKIEGDQQTFSNFVTLLDKFNFWFNIVTP</sequence>
<dbReference type="InterPro" id="IPR029229">
    <property type="entry name" value="Alkyl_sulf_C"/>
</dbReference>
<dbReference type="Gene3D" id="3.30.1050.10">
    <property type="entry name" value="SCP2 sterol-binding domain"/>
    <property type="match status" value="1"/>
</dbReference>
<dbReference type="Gene3D" id="1.25.40.880">
    <property type="entry name" value="Alkyl sulfatase, dimerisation domain"/>
    <property type="match status" value="1"/>
</dbReference>
<dbReference type="GeneID" id="60785713"/>
<dbReference type="CDD" id="cd07710">
    <property type="entry name" value="arylsulfatase_Sdsa1-like_MBL-fold"/>
    <property type="match status" value="1"/>
</dbReference>
<feature type="domain" description="Metallo-beta-lactamase" evidence="9">
    <location>
        <begin position="136"/>
        <end position="359"/>
    </location>
</feature>
<dbReference type="Pfam" id="PF14864">
    <property type="entry name" value="Alkyl_sulf_C"/>
    <property type="match status" value="1"/>
</dbReference>
<dbReference type="InterPro" id="IPR044097">
    <property type="entry name" value="Bds1/SdsA1_MBL-fold"/>
</dbReference>
<dbReference type="Pfam" id="PF14863">
    <property type="entry name" value="Alkyl_sulf_dimr"/>
    <property type="match status" value="1"/>
</dbReference>
<dbReference type="GO" id="GO:0046872">
    <property type="term" value="F:metal ion binding"/>
    <property type="evidence" value="ECO:0007669"/>
    <property type="project" value="UniProtKB-KW"/>
</dbReference>
<name>A0A0T6UZ58_9GAMM</name>
<dbReference type="Gene3D" id="3.60.15.30">
    <property type="entry name" value="Metallo-beta-lactamase domain"/>
    <property type="match status" value="1"/>
</dbReference>
<keyword evidence="2" id="KW-0479">Metal-binding</keyword>
<evidence type="ECO:0000256" key="5">
    <source>
        <dbReference type="ARBA" id="ARBA00033751"/>
    </source>
</evidence>
<evidence type="ECO:0000256" key="7">
    <source>
        <dbReference type="ARBA" id="ARBA00068034"/>
    </source>
</evidence>
<dbReference type="Pfam" id="PF00753">
    <property type="entry name" value="Lactamase_B"/>
    <property type="match status" value="1"/>
</dbReference>
<organism evidence="10 11">
    <name type="scientific">Aeromonas allosaccharophila</name>
    <dbReference type="NCBI Taxonomy" id="656"/>
    <lineage>
        <taxon>Bacteria</taxon>
        <taxon>Pseudomonadati</taxon>
        <taxon>Pseudomonadota</taxon>
        <taxon>Gammaproteobacteria</taxon>
        <taxon>Aeromonadales</taxon>
        <taxon>Aeromonadaceae</taxon>
        <taxon>Aeromonas</taxon>
    </lineage>
</organism>
<dbReference type="RefSeq" id="WP_058052114.1">
    <property type="nucleotide sequence ID" value="NZ_CP065745.1"/>
</dbReference>
<dbReference type="InterPro" id="IPR036527">
    <property type="entry name" value="SCP2_sterol-bd_dom_sf"/>
</dbReference>
<dbReference type="AlphaFoldDB" id="A0A0T6UZ58"/>